<keyword evidence="1" id="KW-0689">Ribosomal protein</keyword>
<feature type="non-terminal residue" evidence="3">
    <location>
        <position position="1"/>
    </location>
</feature>
<dbReference type="GO" id="GO:0015935">
    <property type="term" value="C:small ribosomal subunit"/>
    <property type="evidence" value="ECO:0007669"/>
    <property type="project" value="TreeGrafter"/>
</dbReference>
<feature type="non-terminal residue" evidence="3">
    <location>
        <position position="61"/>
    </location>
</feature>
<dbReference type="Pfam" id="PF00886">
    <property type="entry name" value="Ribosomal_S16"/>
    <property type="match status" value="1"/>
</dbReference>
<dbReference type="AlphaFoldDB" id="A0A382S950"/>
<dbReference type="GO" id="GO:0003735">
    <property type="term" value="F:structural constituent of ribosome"/>
    <property type="evidence" value="ECO:0007669"/>
    <property type="project" value="InterPro"/>
</dbReference>
<evidence type="ECO:0000256" key="1">
    <source>
        <dbReference type="ARBA" id="ARBA00022980"/>
    </source>
</evidence>
<dbReference type="SUPFAM" id="SSF54565">
    <property type="entry name" value="Ribosomal protein S16"/>
    <property type="match status" value="1"/>
</dbReference>
<reference evidence="3" key="1">
    <citation type="submission" date="2018-05" db="EMBL/GenBank/DDBJ databases">
        <authorList>
            <person name="Lanie J.A."/>
            <person name="Ng W.-L."/>
            <person name="Kazmierczak K.M."/>
            <person name="Andrzejewski T.M."/>
            <person name="Davidsen T.M."/>
            <person name="Wayne K.J."/>
            <person name="Tettelin H."/>
            <person name="Glass J.I."/>
            <person name="Rusch D."/>
            <person name="Podicherti R."/>
            <person name="Tsui H.-C.T."/>
            <person name="Winkler M.E."/>
        </authorList>
    </citation>
    <scope>NUCLEOTIDE SEQUENCE</scope>
</reference>
<dbReference type="NCBIfam" id="TIGR00002">
    <property type="entry name" value="S16"/>
    <property type="match status" value="1"/>
</dbReference>
<dbReference type="GO" id="GO:0006412">
    <property type="term" value="P:translation"/>
    <property type="evidence" value="ECO:0007669"/>
    <property type="project" value="InterPro"/>
</dbReference>
<accession>A0A382S950</accession>
<dbReference type="InterPro" id="IPR000307">
    <property type="entry name" value="Ribosomal_bS16"/>
</dbReference>
<protein>
    <recommendedName>
        <fullName evidence="4">30S ribosomal protein S16</fullName>
    </recommendedName>
</protein>
<proteinExistence type="predicted"/>
<sequence>MSVKIRLRRMGRKKLAHYRIVAAESASPRDGRFIETIGYYKPMESPARLILDLEKVDKWVA</sequence>
<dbReference type="GO" id="GO:0005737">
    <property type="term" value="C:cytoplasm"/>
    <property type="evidence" value="ECO:0007669"/>
    <property type="project" value="UniProtKB-ARBA"/>
</dbReference>
<evidence type="ECO:0008006" key="4">
    <source>
        <dbReference type="Google" id="ProtNLM"/>
    </source>
</evidence>
<keyword evidence="2" id="KW-0687">Ribonucleoprotein</keyword>
<evidence type="ECO:0000313" key="3">
    <source>
        <dbReference type="EMBL" id="SVD06393.1"/>
    </source>
</evidence>
<dbReference type="PANTHER" id="PTHR12919:SF20">
    <property type="entry name" value="SMALL RIBOSOMAL SUBUNIT PROTEIN BS16M"/>
    <property type="match status" value="1"/>
</dbReference>
<dbReference type="PANTHER" id="PTHR12919">
    <property type="entry name" value="30S RIBOSOMAL PROTEIN S16"/>
    <property type="match status" value="1"/>
</dbReference>
<gene>
    <name evidence="3" type="ORF">METZ01_LOCUS359247</name>
</gene>
<organism evidence="3">
    <name type="scientific">marine metagenome</name>
    <dbReference type="NCBI Taxonomy" id="408172"/>
    <lineage>
        <taxon>unclassified sequences</taxon>
        <taxon>metagenomes</taxon>
        <taxon>ecological metagenomes</taxon>
    </lineage>
</organism>
<evidence type="ECO:0000256" key="2">
    <source>
        <dbReference type="ARBA" id="ARBA00023274"/>
    </source>
</evidence>
<dbReference type="EMBL" id="UINC01127343">
    <property type="protein sequence ID" value="SVD06393.1"/>
    <property type="molecule type" value="Genomic_DNA"/>
</dbReference>
<dbReference type="Gene3D" id="3.30.1320.10">
    <property type="match status" value="1"/>
</dbReference>
<dbReference type="InterPro" id="IPR023803">
    <property type="entry name" value="Ribosomal_bS16_dom_sf"/>
</dbReference>
<name>A0A382S950_9ZZZZ</name>